<protein>
    <recommendedName>
        <fullName evidence="3">Glycosyltransferase N-terminal domain-containing protein</fullName>
    </recommendedName>
</protein>
<dbReference type="OrthoDB" id="5835829at2759"/>
<proteinExistence type="inferred from homology"/>
<name>A0A9D4Z8B1_ADICA</name>
<sequence length="360" mass="38812">RIFALYALQVSSGTQILGTNAGKVSSSQLLTLLVTLPVSSASPADNSSSMHIVVLPFPLQGHLNPCLMLARMLASQGFTFTFVLTEQLASKLEEGGTSEASDSIRHATIPDEAASKSANSGPFSFPRTLEMVDRLRPSFETLLSKLVSSPLGVSCIIIDCFVLWGKQVASKFNIPAFAFYTTNAHTFTVSCHTRALVSKGFDDLENMVDDIPGLLPLRVRDLPQSIVEIPAFAVSLTEDFQKTAGIIFNTVAELEKEPLEVLRSQVPCYTIGPMTLMLDTGKLAGVQTVGLWAAERECLDWLNTRPDSSVLFVAFGSLANMGGDQVKELAEGLEASGQAFLWVIRTDDTLSNLFARGLSG</sequence>
<dbReference type="Gene3D" id="3.40.50.2000">
    <property type="entry name" value="Glycogen Phosphorylase B"/>
    <property type="match status" value="2"/>
</dbReference>
<dbReference type="Proteomes" id="UP000886520">
    <property type="component" value="Chromosome 20"/>
</dbReference>
<dbReference type="GO" id="GO:0080043">
    <property type="term" value="F:quercetin 3-O-glucosyltransferase activity"/>
    <property type="evidence" value="ECO:0007669"/>
    <property type="project" value="TreeGrafter"/>
</dbReference>
<evidence type="ECO:0000259" key="3">
    <source>
        <dbReference type="Pfam" id="PF26168"/>
    </source>
</evidence>
<dbReference type="CDD" id="cd03784">
    <property type="entry name" value="GT1_Gtf-like"/>
    <property type="match status" value="1"/>
</dbReference>
<evidence type="ECO:0000313" key="5">
    <source>
        <dbReference type="Proteomes" id="UP000886520"/>
    </source>
</evidence>
<evidence type="ECO:0000313" key="4">
    <source>
        <dbReference type="EMBL" id="KAI5064585.1"/>
    </source>
</evidence>
<reference evidence="4" key="1">
    <citation type="submission" date="2021-01" db="EMBL/GenBank/DDBJ databases">
        <title>Adiantum capillus-veneris genome.</title>
        <authorList>
            <person name="Fang Y."/>
            <person name="Liao Q."/>
        </authorList>
    </citation>
    <scope>NUCLEOTIDE SEQUENCE</scope>
    <source>
        <strain evidence="4">H3</strain>
        <tissue evidence="4">Leaf</tissue>
    </source>
</reference>
<evidence type="ECO:0000256" key="2">
    <source>
        <dbReference type="ARBA" id="ARBA00022679"/>
    </source>
</evidence>
<accession>A0A9D4Z8B1</accession>
<dbReference type="InterPro" id="IPR058980">
    <property type="entry name" value="Glyco_transf_N"/>
</dbReference>
<dbReference type="PANTHER" id="PTHR11926:SF774">
    <property type="entry name" value="UDP-GLYCOSYLTRANSFERASE 85A1-RELATED"/>
    <property type="match status" value="1"/>
</dbReference>
<feature type="non-terminal residue" evidence="4">
    <location>
        <position position="1"/>
    </location>
</feature>
<comment type="caution">
    <text evidence="4">The sequence shown here is derived from an EMBL/GenBank/DDBJ whole genome shotgun (WGS) entry which is preliminary data.</text>
</comment>
<organism evidence="4 5">
    <name type="scientific">Adiantum capillus-veneris</name>
    <name type="common">Maidenhair fern</name>
    <dbReference type="NCBI Taxonomy" id="13818"/>
    <lineage>
        <taxon>Eukaryota</taxon>
        <taxon>Viridiplantae</taxon>
        <taxon>Streptophyta</taxon>
        <taxon>Embryophyta</taxon>
        <taxon>Tracheophyta</taxon>
        <taxon>Polypodiopsida</taxon>
        <taxon>Polypodiidae</taxon>
        <taxon>Polypodiales</taxon>
        <taxon>Pteridineae</taxon>
        <taxon>Pteridaceae</taxon>
        <taxon>Vittarioideae</taxon>
        <taxon>Adiantum</taxon>
    </lineage>
</organism>
<keyword evidence="5" id="KW-1185">Reference proteome</keyword>
<dbReference type="AlphaFoldDB" id="A0A9D4Z8B1"/>
<dbReference type="EMBL" id="JABFUD020000020">
    <property type="protein sequence ID" value="KAI5064585.1"/>
    <property type="molecule type" value="Genomic_DNA"/>
</dbReference>
<dbReference type="SUPFAM" id="SSF53756">
    <property type="entry name" value="UDP-Glycosyltransferase/glycogen phosphorylase"/>
    <property type="match status" value="1"/>
</dbReference>
<keyword evidence="2" id="KW-0808">Transferase</keyword>
<feature type="domain" description="Glycosyltransferase N-terminal" evidence="3">
    <location>
        <begin position="49"/>
        <end position="274"/>
    </location>
</feature>
<evidence type="ECO:0000256" key="1">
    <source>
        <dbReference type="ARBA" id="ARBA00009995"/>
    </source>
</evidence>
<gene>
    <name evidence="4" type="ORF">GOP47_0021255</name>
</gene>
<dbReference type="PANTHER" id="PTHR11926">
    <property type="entry name" value="GLUCOSYL/GLUCURONOSYL TRANSFERASES"/>
    <property type="match status" value="1"/>
</dbReference>
<dbReference type="Pfam" id="PF26168">
    <property type="entry name" value="Glyco_transf_N"/>
    <property type="match status" value="1"/>
</dbReference>
<dbReference type="InterPro" id="IPR002213">
    <property type="entry name" value="UDP_glucos_trans"/>
</dbReference>
<comment type="similarity">
    <text evidence="1">Belongs to the UDP-glycosyltransferase family.</text>
</comment>
<dbReference type="GO" id="GO:0080044">
    <property type="term" value="F:quercetin 7-O-glucosyltransferase activity"/>
    <property type="evidence" value="ECO:0007669"/>
    <property type="project" value="TreeGrafter"/>
</dbReference>